<comment type="caution">
    <text evidence="13">The sequence shown here is derived from an EMBL/GenBank/DDBJ whole genome shotgun (WGS) entry which is preliminary data.</text>
</comment>
<comment type="catalytic activity">
    <reaction evidence="9">
        <text>ATP + H2O = ADP + phosphate + H(+)</text>
        <dbReference type="Rhea" id="RHEA:13065"/>
        <dbReference type="ChEBI" id="CHEBI:15377"/>
        <dbReference type="ChEBI" id="CHEBI:15378"/>
        <dbReference type="ChEBI" id="CHEBI:30616"/>
        <dbReference type="ChEBI" id="CHEBI:43474"/>
        <dbReference type="ChEBI" id="CHEBI:456216"/>
        <dbReference type="EC" id="5.6.2.4"/>
    </reaction>
</comment>
<evidence type="ECO:0000256" key="10">
    <source>
        <dbReference type="PROSITE-ProRule" id="PRU00560"/>
    </source>
</evidence>
<dbReference type="Pfam" id="PF00580">
    <property type="entry name" value="UvrD-helicase"/>
    <property type="match status" value="1"/>
</dbReference>
<comment type="similarity">
    <text evidence="1">Belongs to the helicase family. UvrD subfamily.</text>
</comment>
<protein>
    <recommendedName>
        <fullName evidence="8">DNA 3'-5' helicase</fullName>
        <ecNumber evidence="8">5.6.2.4</ecNumber>
    </recommendedName>
</protein>
<keyword evidence="4 10" id="KW-0347">Helicase</keyword>
<comment type="catalytic activity">
    <reaction evidence="7">
        <text>Couples ATP hydrolysis with the unwinding of duplex DNA by translocating in the 3'-5' direction.</text>
        <dbReference type="EC" id="5.6.2.4"/>
    </reaction>
</comment>
<dbReference type="PANTHER" id="PTHR11070">
    <property type="entry name" value="UVRD / RECB / PCRA DNA HELICASE FAMILY MEMBER"/>
    <property type="match status" value="1"/>
</dbReference>
<evidence type="ECO:0000256" key="3">
    <source>
        <dbReference type="ARBA" id="ARBA00022801"/>
    </source>
</evidence>
<sequence>MDFEPTSQKPPTHAFAVPQIDFAAELNAEQYAAVTAPAGPLLVLAGAGSGKTRTLTYRVAYLLSQGVPPGEILLLTFTNKAAKEMLHRVEELTGYEPRRFWGGTFHSLGNRALRLYGEEIGLSPRFTILDADESETLLKQSVEARDKLFFKNKTNPRPGPLFSVLSLARNTQQSIETTVRHSFPQYRDIEHRFADFAAHYEKAKREQDVIDFDDLLELWLRLLREREQVAAYFAHRFRYLLVDEYQDTNPLQAQIVDTLAPHHCITAVGDDAQCIYSWRGADFENIMTFPERHADTVIHRIETNYRSTPEILAFANAVLEAQPSGRHFDKELRAARPRGEKPYVVQAIDEREQAEFVLKRTRALIEDEGVSPSEIAILYRSHFVALEMQLALARAGLPYQITSGVKFFERQHIRDLVALLRFVYNPSDTLAWQRIAVLLPKVGEKGAQKIHAAARDHAALLRADLVTALASDDVQSKVPKDARDEWPHFCASLAEVADQLRDTPASPALAVERALEGWYGDYLRGAFADYNDRLDELKALAGFAARFDGIQELLAQIVLLNGETADARSAESGADHAAAIRLTTIHQAKGLEYDVVFLIGLADGQFPSRRAIDSGDIEEERRLFYVAVTRAKDALYMSYPQVASRPGPGGMMNTPSRFLKEVPPELYETLRIKRRFNY</sequence>
<dbReference type="PANTHER" id="PTHR11070:SF3">
    <property type="entry name" value="DNA 3'-5' HELICASE"/>
    <property type="match status" value="1"/>
</dbReference>
<organism evidence="13 14">
    <name type="scientific">Cephaloticoccus capnophilus</name>
    <dbReference type="NCBI Taxonomy" id="1548208"/>
    <lineage>
        <taxon>Bacteria</taxon>
        <taxon>Pseudomonadati</taxon>
        <taxon>Verrucomicrobiota</taxon>
        <taxon>Opitutia</taxon>
        <taxon>Opitutales</taxon>
        <taxon>Opitutaceae</taxon>
        <taxon>Cephaloticoccus</taxon>
    </lineage>
</organism>
<dbReference type="EMBL" id="LSZP01000047">
    <property type="protein sequence ID" value="KXU34859.1"/>
    <property type="molecule type" value="Genomic_DNA"/>
</dbReference>
<evidence type="ECO:0000256" key="4">
    <source>
        <dbReference type="ARBA" id="ARBA00022806"/>
    </source>
</evidence>
<feature type="domain" description="UvrD-like helicase C-terminal" evidence="12">
    <location>
        <begin position="309"/>
        <end position="590"/>
    </location>
</feature>
<dbReference type="PROSITE" id="PS51217">
    <property type="entry name" value="UVRD_HELICASE_CTER"/>
    <property type="match status" value="1"/>
</dbReference>
<reference evidence="13 14" key="1">
    <citation type="submission" date="2016-02" db="EMBL/GenBank/DDBJ databases">
        <authorList>
            <person name="Wen L."/>
            <person name="He K."/>
            <person name="Yang H."/>
        </authorList>
    </citation>
    <scope>NUCLEOTIDE SEQUENCE [LARGE SCALE GENOMIC DNA]</scope>
    <source>
        <strain evidence="13 14">CV41</strain>
    </source>
</reference>
<evidence type="ECO:0000256" key="2">
    <source>
        <dbReference type="ARBA" id="ARBA00022741"/>
    </source>
</evidence>
<evidence type="ECO:0000256" key="1">
    <source>
        <dbReference type="ARBA" id="ARBA00009922"/>
    </source>
</evidence>
<dbReference type="InterPro" id="IPR027417">
    <property type="entry name" value="P-loop_NTPase"/>
</dbReference>
<accession>A0A139SJW6</accession>
<keyword evidence="2 10" id="KW-0547">Nucleotide-binding</keyword>
<evidence type="ECO:0000256" key="8">
    <source>
        <dbReference type="ARBA" id="ARBA00034808"/>
    </source>
</evidence>
<dbReference type="Gene3D" id="3.40.50.300">
    <property type="entry name" value="P-loop containing nucleotide triphosphate hydrolases"/>
    <property type="match status" value="2"/>
</dbReference>
<dbReference type="STRING" id="1548208.AXK12_06355"/>
<dbReference type="Proteomes" id="UP000071392">
    <property type="component" value="Unassembled WGS sequence"/>
</dbReference>
<dbReference type="GO" id="GO:0005524">
    <property type="term" value="F:ATP binding"/>
    <property type="evidence" value="ECO:0007669"/>
    <property type="project" value="UniProtKB-UniRule"/>
</dbReference>
<dbReference type="RefSeq" id="WP_068712513.1">
    <property type="nucleotide sequence ID" value="NZ_LSZP01000047.1"/>
</dbReference>
<dbReference type="GO" id="GO:0005829">
    <property type="term" value="C:cytosol"/>
    <property type="evidence" value="ECO:0007669"/>
    <property type="project" value="TreeGrafter"/>
</dbReference>
<dbReference type="GO" id="GO:0000725">
    <property type="term" value="P:recombinational repair"/>
    <property type="evidence" value="ECO:0007669"/>
    <property type="project" value="TreeGrafter"/>
</dbReference>
<evidence type="ECO:0000313" key="13">
    <source>
        <dbReference type="EMBL" id="KXU34859.1"/>
    </source>
</evidence>
<dbReference type="Gene3D" id="1.10.10.160">
    <property type="match status" value="1"/>
</dbReference>
<name>A0A139SJW6_9BACT</name>
<proteinExistence type="inferred from homology"/>
<dbReference type="OrthoDB" id="9810135at2"/>
<keyword evidence="14" id="KW-1185">Reference proteome</keyword>
<feature type="domain" description="UvrD-like helicase ATP-binding" evidence="11">
    <location>
        <begin position="24"/>
        <end position="308"/>
    </location>
</feature>
<dbReference type="InterPro" id="IPR014016">
    <property type="entry name" value="UvrD-like_ATP-bd"/>
</dbReference>
<evidence type="ECO:0000256" key="7">
    <source>
        <dbReference type="ARBA" id="ARBA00034617"/>
    </source>
</evidence>
<dbReference type="InterPro" id="IPR013986">
    <property type="entry name" value="DExx_box_DNA_helicase_dom_sf"/>
</dbReference>
<dbReference type="PROSITE" id="PS51198">
    <property type="entry name" value="UVRD_HELICASE_ATP_BIND"/>
    <property type="match status" value="1"/>
</dbReference>
<feature type="binding site" evidence="10">
    <location>
        <begin position="45"/>
        <end position="52"/>
    </location>
    <ligand>
        <name>ATP</name>
        <dbReference type="ChEBI" id="CHEBI:30616"/>
    </ligand>
</feature>
<dbReference type="AlphaFoldDB" id="A0A139SJW6"/>
<evidence type="ECO:0000259" key="11">
    <source>
        <dbReference type="PROSITE" id="PS51198"/>
    </source>
</evidence>
<evidence type="ECO:0000259" key="12">
    <source>
        <dbReference type="PROSITE" id="PS51217"/>
    </source>
</evidence>
<dbReference type="GO" id="GO:0003677">
    <property type="term" value="F:DNA binding"/>
    <property type="evidence" value="ECO:0007669"/>
    <property type="project" value="InterPro"/>
</dbReference>
<dbReference type="Gene3D" id="1.10.486.10">
    <property type="entry name" value="PCRA, domain 4"/>
    <property type="match status" value="1"/>
</dbReference>
<dbReference type="InterPro" id="IPR000212">
    <property type="entry name" value="DNA_helicase_UvrD/REP"/>
</dbReference>
<keyword evidence="3 10" id="KW-0378">Hydrolase</keyword>
<gene>
    <name evidence="13" type="ORF">AXK12_06355</name>
</gene>
<dbReference type="InterPro" id="IPR014017">
    <property type="entry name" value="DNA_helicase_UvrD-like_C"/>
</dbReference>
<dbReference type="SUPFAM" id="SSF52540">
    <property type="entry name" value="P-loop containing nucleoside triphosphate hydrolases"/>
    <property type="match status" value="1"/>
</dbReference>
<keyword evidence="6" id="KW-0413">Isomerase</keyword>
<evidence type="ECO:0000256" key="5">
    <source>
        <dbReference type="ARBA" id="ARBA00022840"/>
    </source>
</evidence>
<evidence type="ECO:0000256" key="6">
    <source>
        <dbReference type="ARBA" id="ARBA00023235"/>
    </source>
</evidence>
<evidence type="ECO:0000256" key="9">
    <source>
        <dbReference type="ARBA" id="ARBA00048988"/>
    </source>
</evidence>
<dbReference type="CDD" id="cd18807">
    <property type="entry name" value="SF1_C_UvrD"/>
    <property type="match status" value="1"/>
</dbReference>
<dbReference type="GO" id="GO:0043138">
    <property type="term" value="F:3'-5' DNA helicase activity"/>
    <property type="evidence" value="ECO:0007669"/>
    <property type="project" value="UniProtKB-EC"/>
</dbReference>
<dbReference type="Pfam" id="PF13361">
    <property type="entry name" value="UvrD_C"/>
    <property type="match status" value="2"/>
</dbReference>
<dbReference type="GO" id="GO:0016887">
    <property type="term" value="F:ATP hydrolysis activity"/>
    <property type="evidence" value="ECO:0007669"/>
    <property type="project" value="RHEA"/>
</dbReference>
<dbReference type="CDD" id="cd17932">
    <property type="entry name" value="DEXQc_UvrD"/>
    <property type="match status" value="1"/>
</dbReference>
<evidence type="ECO:0000313" key="14">
    <source>
        <dbReference type="Proteomes" id="UP000071392"/>
    </source>
</evidence>
<keyword evidence="5 10" id="KW-0067">ATP-binding</keyword>
<dbReference type="EC" id="5.6.2.4" evidence="8"/>